<keyword evidence="2" id="KW-0378">Hydrolase</keyword>
<dbReference type="PANTHER" id="PTHR37017:SF13">
    <property type="entry name" value="AB HYDROLASE-1 DOMAIN-CONTAINING PROTEIN"/>
    <property type="match status" value="1"/>
</dbReference>
<reference evidence="2" key="1">
    <citation type="submission" date="2021-12" db="EMBL/GenBank/DDBJ databases">
        <authorList>
            <person name="Zaccaron A."/>
            <person name="Stergiopoulos I."/>
        </authorList>
    </citation>
    <scope>NUCLEOTIDE SEQUENCE</scope>
    <source>
        <strain evidence="2">Race5_Kim</strain>
    </source>
</reference>
<dbReference type="OrthoDB" id="1263307at2759"/>
<gene>
    <name evidence="2" type="ORF">CLAFUR5_09620</name>
</gene>
<evidence type="ECO:0000313" key="2">
    <source>
        <dbReference type="EMBL" id="UJO22349.1"/>
    </source>
</evidence>
<dbReference type="InterPro" id="IPR052897">
    <property type="entry name" value="Sec-Metab_Biosynth_Hydrolase"/>
</dbReference>
<dbReference type="EMBL" id="CP090171">
    <property type="protein sequence ID" value="UJO22349.1"/>
    <property type="molecule type" value="Genomic_DNA"/>
</dbReference>
<dbReference type="InterPro" id="IPR029058">
    <property type="entry name" value="AB_hydrolase_fold"/>
</dbReference>
<sequence length="293" mass="32275">MPSLKLLKSLLPTSCFPRLRLHSKNTKSPPPPCTPSTTIILSHGAFNTPWHYNLYTHALQKDSFRTLCPQQSSSGPSPPPNSFESDIELLNETVRTELIAGRDVLLVCHSYGGIPGCEALADLDLPEKGVDGDGQRIGKVLGIVFVSAFVAEAGQSLVTSKMAGRASWVRVEGPLSHVTNPGPTLFNCVPNATLRQQFVDRLVPQASASFITPTKHETWKDHPCYYIRCLHDQAMFPEEQDYFIRRLQEGNSSAMVQELPSDHAPFASMPERMAEVTGEIVGELRGGIVERLR</sequence>
<dbReference type="AlphaFoldDB" id="A0A9Q8PGS8"/>
<proteinExistence type="predicted"/>
<accession>A0A9Q8PGS8</accession>
<dbReference type="Gene3D" id="3.40.50.1820">
    <property type="entry name" value="alpha/beta hydrolase"/>
    <property type="match status" value="1"/>
</dbReference>
<evidence type="ECO:0000313" key="3">
    <source>
        <dbReference type="Proteomes" id="UP000756132"/>
    </source>
</evidence>
<feature type="domain" description="AB hydrolase-1" evidence="1">
    <location>
        <begin position="39"/>
        <end position="275"/>
    </location>
</feature>
<dbReference type="RefSeq" id="XP_047766715.1">
    <property type="nucleotide sequence ID" value="XM_047908768.1"/>
</dbReference>
<evidence type="ECO:0000259" key="1">
    <source>
        <dbReference type="Pfam" id="PF12697"/>
    </source>
</evidence>
<dbReference type="Pfam" id="PF12697">
    <property type="entry name" value="Abhydrolase_6"/>
    <property type="match status" value="1"/>
</dbReference>
<protein>
    <submittedName>
        <fullName evidence="2">Hydrolase R7</fullName>
    </submittedName>
</protein>
<dbReference type="GeneID" id="71989498"/>
<dbReference type="Proteomes" id="UP000756132">
    <property type="component" value="Chromosome 9"/>
</dbReference>
<dbReference type="InterPro" id="IPR000073">
    <property type="entry name" value="AB_hydrolase_1"/>
</dbReference>
<dbReference type="SUPFAM" id="SSF53474">
    <property type="entry name" value="alpha/beta-Hydrolases"/>
    <property type="match status" value="1"/>
</dbReference>
<dbReference type="KEGG" id="ffu:CLAFUR5_09620"/>
<organism evidence="2 3">
    <name type="scientific">Passalora fulva</name>
    <name type="common">Tomato leaf mold</name>
    <name type="synonym">Cladosporium fulvum</name>
    <dbReference type="NCBI Taxonomy" id="5499"/>
    <lineage>
        <taxon>Eukaryota</taxon>
        <taxon>Fungi</taxon>
        <taxon>Dikarya</taxon>
        <taxon>Ascomycota</taxon>
        <taxon>Pezizomycotina</taxon>
        <taxon>Dothideomycetes</taxon>
        <taxon>Dothideomycetidae</taxon>
        <taxon>Mycosphaerellales</taxon>
        <taxon>Mycosphaerellaceae</taxon>
        <taxon>Fulvia</taxon>
    </lineage>
</organism>
<reference evidence="2" key="2">
    <citation type="journal article" date="2022" name="Microb. Genom.">
        <title>A chromosome-scale genome assembly of the tomato pathogen Cladosporium fulvum reveals a compartmentalized genome architecture and the presence of a dispensable chromosome.</title>
        <authorList>
            <person name="Zaccaron A.Z."/>
            <person name="Chen L.H."/>
            <person name="Samaras A."/>
            <person name="Stergiopoulos I."/>
        </authorList>
    </citation>
    <scope>NUCLEOTIDE SEQUENCE</scope>
    <source>
        <strain evidence="2">Race5_Kim</strain>
    </source>
</reference>
<dbReference type="GO" id="GO:0016787">
    <property type="term" value="F:hydrolase activity"/>
    <property type="evidence" value="ECO:0007669"/>
    <property type="project" value="UniProtKB-KW"/>
</dbReference>
<name>A0A9Q8PGS8_PASFU</name>
<keyword evidence="3" id="KW-1185">Reference proteome</keyword>
<dbReference type="PANTHER" id="PTHR37017">
    <property type="entry name" value="AB HYDROLASE-1 DOMAIN-CONTAINING PROTEIN-RELATED"/>
    <property type="match status" value="1"/>
</dbReference>
<dbReference type="OMA" id="ICEEDQG"/>